<dbReference type="RefSeq" id="WP_054258013.1">
    <property type="nucleotide sequence ID" value="NZ_CYIG01000075.1"/>
</dbReference>
<dbReference type="Proteomes" id="UP000183656">
    <property type="component" value="Unassembled WGS sequence"/>
</dbReference>
<keyword evidence="2" id="KW-1185">Reference proteome</keyword>
<gene>
    <name evidence="1" type="ORF">SAMN04489707_10708</name>
</gene>
<dbReference type="EMBL" id="FPBX01000070">
    <property type="protein sequence ID" value="SFV00488.1"/>
    <property type="molecule type" value="Genomic_DNA"/>
</dbReference>
<sequence>MKAEKQNNSISQRGEVLADHDTVMSFVEQDINTGRHLQRQTAKRITPDMQAASATVEAMTDHLATVQKRMLAEMDALAAAAKDASRKARTSATDMSALLDKFNRSTDYVRLERNVAIIERMAAALGTLAELEKSGHLSKLMKGFQQ</sequence>
<accession>A0A1I7KSY0</accession>
<protein>
    <submittedName>
        <fullName evidence="1">Uncharacterized protein</fullName>
    </submittedName>
</protein>
<dbReference type="AlphaFoldDB" id="A0A1I7KSY0"/>
<evidence type="ECO:0000313" key="2">
    <source>
        <dbReference type="Proteomes" id="UP000183656"/>
    </source>
</evidence>
<dbReference type="STRING" id="343013.SAMN04489707_10708"/>
<evidence type="ECO:0000313" key="1">
    <source>
        <dbReference type="EMBL" id="SFV00488.1"/>
    </source>
</evidence>
<organism evidence="1 2">
    <name type="scientific">Paenacidovorax caeni</name>
    <dbReference type="NCBI Taxonomy" id="343013"/>
    <lineage>
        <taxon>Bacteria</taxon>
        <taxon>Pseudomonadati</taxon>
        <taxon>Pseudomonadota</taxon>
        <taxon>Betaproteobacteria</taxon>
        <taxon>Burkholderiales</taxon>
        <taxon>Comamonadaceae</taxon>
        <taxon>Paenacidovorax</taxon>
    </lineage>
</organism>
<name>A0A1I7KSY0_9BURK</name>
<proteinExistence type="predicted"/>
<reference evidence="1 2" key="1">
    <citation type="submission" date="2016-10" db="EMBL/GenBank/DDBJ databases">
        <authorList>
            <person name="de Groot N.N."/>
        </authorList>
    </citation>
    <scope>NUCLEOTIDE SEQUENCE [LARGE SCALE GENOMIC DNA]</scope>
    <source>
        <strain evidence="1 2">R-24608</strain>
    </source>
</reference>